<evidence type="ECO:0000259" key="12">
    <source>
        <dbReference type="PROSITE" id="PS50102"/>
    </source>
</evidence>
<dbReference type="SMART" id="SM00360">
    <property type="entry name" value="RRM"/>
    <property type="match status" value="2"/>
</dbReference>
<evidence type="ECO:0000256" key="11">
    <source>
        <dbReference type="SAM" id="MobiDB-lite"/>
    </source>
</evidence>
<keyword evidence="14" id="KW-1185">Reference proteome</keyword>
<dbReference type="InterPro" id="IPR000504">
    <property type="entry name" value="RRM_dom"/>
</dbReference>
<dbReference type="GO" id="GO:0008380">
    <property type="term" value="P:RNA splicing"/>
    <property type="evidence" value="ECO:0007669"/>
    <property type="project" value="UniProtKB-KW"/>
</dbReference>
<keyword evidence="3" id="KW-0507">mRNA processing</keyword>
<evidence type="ECO:0000256" key="9">
    <source>
        <dbReference type="ARBA" id="ARBA00023274"/>
    </source>
</evidence>
<evidence type="ECO:0000256" key="8">
    <source>
        <dbReference type="ARBA" id="ARBA00023242"/>
    </source>
</evidence>
<feature type="domain" description="RRM" evidence="12">
    <location>
        <begin position="89"/>
        <end position="168"/>
    </location>
</feature>
<dbReference type="InterPro" id="IPR035979">
    <property type="entry name" value="RBD_domain_sf"/>
</dbReference>
<dbReference type="CDD" id="cd12247">
    <property type="entry name" value="RRM2_U1A_like"/>
    <property type="match status" value="1"/>
</dbReference>
<dbReference type="CDD" id="cd12246">
    <property type="entry name" value="RRM1_U1A_like"/>
    <property type="match status" value="1"/>
</dbReference>
<dbReference type="Proteomes" id="UP001145021">
    <property type="component" value="Unassembled WGS sequence"/>
</dbReference>
<keyword evidence="4" id="KW-0747">Spliceosome</keyword>
<dbReference type="FunFam" id="3.30.70.330:FF:000039">
    <property type="entry name" value="U1 small nuclear ribonucleoprotein A"/>
    <property type="match status" value="1"/>
</dbReference>
<evidence type="ECO:0000256" key="6">
    <source>
        <dbReference type="ARBA" id="ARBA00022884"/>
    </source>
</evidence>
<evidence type="ECO:0000256" key="1">
    <source>
        <dbReference type="ARBA" id="ARBA00004123"/>
    </source>
</evidence>
<feature type="compositionally biased region" description="Polar residues" evidence="11">
    <location>
        <begin position="1"/>
        <end position="14"/>
    </location>
</feature>
<dbReference type="AlphaFoldDB" id="A0A9W7XPN6"/>
<dbReference type="PANTHER" id="PTHR10501">
    <property type="entry name" value="U1 SMALL NUCLEAR RIBONUCLEOPROTEIN A/U2 SMALL NUCLEAR RIBONUCLEOPROTEIN B"/>
    <property type="match status" value="1"/>
</dbReference>
<keyword evidence="9" id="KW-0687">Ribonucleoprotein</keyword>
<dbReference type="GO" id="GO:0006397">
    <property type="term" value="P:mRNA processing"/>
    <property type="evidence" value="ECO:0007669"/>
    <property type="project" value="UniProtKB-KW"/>
</dbReference>
<keyword evidence="8" id="KW-0539">Nucleus</keyword>
<organism evidence="13 14">
    <name type="scientific">Coemansia asiatica</name>
    <dbReference type="NCBI Taxonomy" id="1052880"/>
    <lineage>
        <taxon>Eukaryota</taxon>
        <taxon>Fungi</taxon>
        <taxon>Fungi incertae sedis</taxon>
        <taxon>Zoopagomycota</taxon>
        <taxon>Kickxellomycotina</taxon>
        <taxon>Kickxellomycetes</taxon>
        <taxon>Kickxellales</taxon>
        <taxon>Kickxellaceae</taxon>
        <taxon>Coemansia</taxon>
    </lineage>
</organism>
<dbReference type="FunFam" id="3.30.70.330:FF:000029">
    <property type="entry name" value="U2 small nuclear ribonucleoprotein B"/>
    <property type="match status" value="1"/>
</dbReference>
<keyword evidence="7" id="KW-0508">mRNA splicing</keyword>
<feature type="region of interest" description="Disordered" evidence="11">
    <location>
        <begin position="1"/>
        <end position="21"/>
    </location>
</feature>
<dbReference type="GO" id="GO:0003723">
    <property type="term" value="F:RNA binding"/>
    <property type="evidence" value="ECO:0007669"/>
    <property type="project" value="UniProtKB-UniRule"/>
</dbReference>
<evidence type="ECO:0000313" key="13">
    <source>
        <dbReference type="EMBL" id="KAJ1647809.1"/>
    </source>
</evidence>
<evidence type="ECO:0000256" key="10">
    <source>
        <dbReference type="PROSITE-ProRule" id="PRU00176"/>
    </source>
</evidence>
<dbReference type="SUPFAM" id="SSF54928">
    <property type="entry name" value="RNA-binding domain, RBD"/>
    <property type="match status" value="1"/>
</dbReference>
<dbReference type="Pfam" id="PF00076">
    <property type="entry name" value="RRM_1"/>
    <property type="match status" value="2"/>
</dbReference>
<gene>
    <name evidence="13" type="ORF">LPJ64_000843</name>
</gene>
<evidence type="ECO:0000256" key="3">
    <source>
        <dbReference type="ARBA" id="ARBA00022664"/>
    </source>
</evidence>
<name>A0A9W7XPN6_9FUNG</name>
<evidence type="ECO:0000256" key="5">
    <source>
        <dbReference type="ARBA" id="ARBA00022737"/>
    </source>
</evidence>
<feature type="domain" description="RRM" evidence="12">
    <location>
        <begin position="223"/>
        <end position="299"/>
    </location>
</feature>
<comment type="subcellular location">
    <subcellularLocation>
        <location evidence="1">Nucleus</location>
    </subcellularLocation>
</comment>
<dbReference type="EMBL" id="JANBOH010000019">
    <property type="protein sequence ID" value="KAJ1647809.1"/>
    <property type="molecule type" value="Genomic_DNA"/>
</dbReference>
<comment type="similarity">
    <text evidence="2">Belongs to the RRM U1 A/B'' family.</text>
</comment>
<protein>
    <recommendedName>
        <fullName evidence="12">RRM domain-containing protein</fullName>
    </recommendedName>
</protein>
<dbReference type="GO" id="GO:0005681">
    <property type="term" value="C:spliceosomal complex"/>
    <property type="evidence" value="ECO:0007669"/>
    <property type="project" value="UniProtKB-KW"/>
</dbReference>
<keyword evidence="6 10" id="KW-0694">RNA-binding</keyword>
<evidence type="ECO:0000256" key="7">
    <source>
        <dbReference type="ARBA" id="ARBA00023187"/>
    </source>
</evidence>
<comment type="caution">
    <text evidence="13">The sequence shown here is derived from an EMBL/GenBank/DDBJ whole genome shotgun (WGS) entry which is preliminary data.</text>
</comment>
<proteinExistence type="inferred from homology"/>
<reference evidence="13" key="1">
    <citation type="submission" date="2022-07" db="EMBL/GenBank/DDBJ databases">
        <title>Phylogenomic reconstructions and comparative analyses of Kickxellomycotina fungi.</title>
        <authorList>
            <person name="Reynolds N.K."/>
            <person name="Stajich J.E."/>
            <person name="Barry K."/>
            <person name="Grigoriev I.V."/>
            <person name="Crous P."/>
            <person name="Smith M.E."/>
        </authorList>
    </citation>
    <scope>NUCLEOTIDE SEQUENCE</scope>
    <source>
        <strain evidence="13">NBRC 105413</strain>
    </source>
</reference>
<dbReference type="Gene3D" id="3.30.70.330">
    <property type="match status" value="2"/>
</dbReference>
<dbReference type="PROSITE" id="PS50102">
    <property type="entry name" value="RRM"/>
    <property type="match status" value="2"/>
</dbReference>
<evidence type="ECO:0000313" key="14">
    <source>
        <dbReference type="Proteomes" id="UP001145021"/>
    </source>
</evidence>
<evidence type="ECO:0000256" key="2">
    <source>
        <dbReference type="ARBA" id="ARBA00007243"/>
    </source>
</evidence>
<accession>A0A9W7XPN6</accession>
<dbReference type="GO" id="GO:0030532">
    <property type="term" value="C:small nuclear ribonucleoprotein complex"/>
    <property type="evidence" value="ECO:0007669"/>
    <property type="project" value="UniProtKB-ARBA"/>
</dbReference>
<evidence type="ECO:0000256" key="4">
    <source>
        <dbReference type="ARBA" id="ARBA00022728"/>
    </source>
</evidence>
<sequence length="299" mass="33443">MRQGASSDNSSSEQANHHSQHHPIPHISMAMNAMQMNSSHHQGYPQSLAPMSMPMHMSGSMPMAVHQQPIMPRPKIRHPNRPPCLKPSKTLYIRNLNEKTKLSVLVAALRALFETYGTVLDIRARHSVRMRGQAFIAFKDTENAERAHSEVQGFMLFGKPMFIEFSRMPSDATIIDEDGDIDAFKKRRVELRDSREKETQSQLHAASIPMNPALQPGVEIPNHILFLQGLPADITVSEIETAFAPFDGLVEVRWVSVKPDVAFVEFKTEMQAAMAKSSLGSHLSLRDDANPVSISFANR</sequence>
<dbReference type="InterPro" id="IPR012677">
    <property type="entry name" value="Nucleotide-bd_a/b_plait_sf"/>
</dbReference>
<keyword evidence="5" id="KW-0677">Repeat</keyword>